<dbReference type="Pfam" id="PF09424">
    <property type="entry name" value="YqeY"/>
    <property type="match status" value="1"/>
</dbReference>
<sequence length="150" mass="17131">MSQLKERIAQELKEAMKNRDNFKRDTLRMINSAFKQIEVDERRELSDEDVIAILKKACKQREEASAQYKEAGREELYAKEQEEIKIITSYLPEQLSDERLKEELGLILKEVGASSPKDMGKVMGVANSKLSALADGKRISAMVKELLNQL</sequence>
<protein>
    <recommendedName>
        <fullName evidence="3">GatB/YqeY domain-containing protein</fullName>
    </recommendedName>
</protein>
<dbReference type="SUPFAM" id="SSF89095">
    <property type="entry name" value="GatB/YqeY motif"/>
    <property type="match status" value="1"/>
</dbReference>
<dbReference type="InterPro" id="IPR042184">
    <property type="entry name" value="YqeY/Aim41_N"/>
</dbReference>
<dbReference type="InterPro" id="IPR023168">
    <property type="entry name" value="GatB_Yqey_C_2"/>
</dbReference>
<dbReference type="InterPro" id="IPR003789">
    <property type="entry name" value="Asn/Gln_tRNA_amidoTrase-B-like"/>
</dbReference>
<keyword evidence="2" id="KW-1185">Reference proteome</keyword>
<gene>
    <name evidence="1" type="ordered locus">WS2104</name>
</gene>
<dbReference type="InterPro" id="IPR019004">
    <property type="entry name" value="YqeY/Aim41"/>
</dbReference>
<dbReference type="Gene3D" id="1.10.10.410">
    <property type="match status" value="1"/>
</dbReference>
<proteinExistence type="predicted"/>
<dbReference type="EMBL" id="BX571662">
    <property type="protein sequence ID" value="CAE11102.1"/>
    <property type="molecule type" value="Genomic_DNA"/>
</dbReference>
<dbReference type="STRING" id="273121.WS2104"/>
<dbReference type="RefSeq" id="WP_011139884.1">
    <property type="nucleotide sequence ID" value="NC_005090.1"/>
</dbReference>
<dbReference type="GO" id="GO:0016884">
    <property type="term" value="F:carbon-nitrogen ligase activity, with glutamine as amido-N-donor"/>
    <property type="evidence" value="ECO:0007669"/>
    <property type="project" value="InterPro"/>
</dbReference>
<dbReference type="KEGG" id="wsu:WS2104"/>
<evidence type="ECO:0000313" key="2">
    <source>
        <dbReference type="Proteomes" id="UP000000422"/>
    </source>
</evidence>
<evidence type="ECO:0008006" key="3">
    <source>
        <dbReference type="Google" id="ProtNLM"/>
    </source>
</evidence>
<name>Q7MQQ1_WOLSU</name>
<dbReference type="PANTHER" id="PTHR28055">
    <property type="entry name" value="ALTERED INHERITANCE OF MITOCHONDRIA PROTEIN 41, MITOCHONDRIAL"/>
    <property type="match status" value="1"/>
</dbReference>
<dbReference type="Gene3D" id="1.10.1510.10">
    <property type="entry name" value="Uncharacterised protein YqeY/AIM41 PF09424, N-terminal domain"/>
    <property type="match status" value="1"/>
</dbReference>
<dbReference type="HOGENOM" id="CLU_079430_2_1_7"/>
<evidence type="ECO:0000313" key="1">
    <source>
        <dbReference type="EMBL" id="CAE11102.1"/>
    </source>
</evidence>
<reference evidence="1 2" key="1">
    <citation type="journal article" date="2003" name="Proc. Natl. Acad. Sci. U.S.A.">
        <title>Complete genome sequence and analysis of Wolinella succinogenes.</title>
        <authorList>
            <person name="Baar C."/>
            <person name="Eppinger M."/>
            <person name="Raddatz G."/>
            <person name="Simon JM."/>
            <person name="Lanz C."/>
            <person name="Klimmek O."/>
            <person name="Nandakumar R."/>
            <person name="Gross R."/>
            <person name="Rosinus A."/>
            <person name="Keller H."/>
            <person name="Jagtap P."/>
            <person name="Linke B."/>
            <person name="Meyer F."/>
            <person name="Lederer H."/>
            <person name="Schuster S.C."/>
        </authorList>
    </citation>
    <scope>NUCLEOTIDE SEQUENCE [LARGE SCALE GENOMIC DNA]</scope>
    <source>
        <strain evidence="2">ATCC 29543 / DSM 1740 / CCUG 13145 / JCM 31913 / LMG 7466 / NCTC 11488 / FDC 602W</strain>
    </source>
</reference>
<dbReference type="eggNOG" id="COG1610">
    <property type="taxonomic scope" value="Bacteria"/>
</dbReference>
<dbReference type="AlphaFoldDB" id="Q7MQQ1"/>
<organism evidence="2">
    <name type="scientific">Wolinella succinogenes (strain ATCC 29543 / DSM 1740 / CCUG 13145 / JCM 31913 / LMG 7466 / NCTC 11488 / FDC 602W)</name>
    <name type="common">Vibrio succinogenes</name>
    <dbReference type="NCBI Taxonomy" id="273121"/>
    <lineage>
        <taxon>Bacteria</taxon>
        <taxon>Pseudomonadati</taxon>
        <taxon>Campylobacterota</taxon>
        <taxon>Epsilonproteobacteria</taxon>
        <taxon>Campylobacterales</taxon>
        <taxon>Helicobacteraceae</taxon>
        <taxon>Wolinella</taxon>
    </lineage>
</organism>
<accession>Q7MQQ1</accession>
<dbReference type="PANTHER" id="PTHR28055:SF1">
    <property type="entry name" value="ALTERED INHERITANCE OF MITOCHONDRIA PROTEIN 41, MITOCHONDRIAL"/>
    <property type="match status" value="1"/>
</dbReference>
<dbReference type="Proteomes" id="UP000000422">
    <property type="component" value="Chromosome"/>
</dbReference>